<dbReference type="InterPro" id="IPR002018">
    <property type="entry name" value="CarbesteraseB"/>
</dbReference>
<keyword evidence="2" id="KW-0719">Serine esterase</keyword>
<dbReference type="OrthoDB" id="3200163at2759"/>
<evidence type="ECO:0000256" key="4">
    <source>
        <dbReference type="RuleBase" id="RU361235"/>
    </source>
</evidence>
<dbReference type="EMBL" id="KN604192">
    <property type="protein sequence ID" value="KHJ79603.1"/>
    <property type="molecule type" value="Genomic_DNA"/>
</dbReference>
<dbReference type="Gene3D" id="3.40.50.1820">
    <property type="entry name" value="alpha/beta hydrolase"/>
    <property type="match status" value="1"/>
</dbReference>
<comment type="similarity">
    <text evidence="1 4">Belongs to the type-B carboxylesterase/lipase family.</text>
</comment>
<sequence>LLVRHGVVVVTIQYRLGYLGYFCTGDDVAKGNYGLWDQFEALKWTKENIHHFGGDPNRITVAGQSAGAVATDLLSLSPLSRDMFQRKIVMGGSTFCYWSMTTKEKCAEHCRRKARKLGWKPRSDYANNEEESKDLLEFMKNVPAHKLGTHMVGNSVFFSEARLPLTPIIDGEILPKEIDELRAEAPSMESICGVGEQESLLFCKFSCTLRLRPGALGAIRGTAKDMDKVVRGLAQRTGLSISQVQDGIRQLYGDLKELRKDPKALQKAFVTCGSDIFANYGCYKYMRHSQKHNKATYAYYFTYTSKQMWGWLMATAPFLAGTHSSDIIYLFDCNYFSAPVPMNKTDRRVSEMTSTAFMEFVKNGNPNTPEVPFKWEEVSKKGDIRMLDFCEQPAMIDQIFDNRMQKVQALLKELFPRKTTSS</sequence>
<evidence type="ECO:0000256" key="3">
    <source>
        <dbReference type="ARBA" id="ARBA00022801"/>
    </source>
</evidence>
<proteinExistence type="inferred from homology"/>
<dbReference type="InterPro" id="IPR029058">
    <property type="entry name" value="AB_hydrolase_fold"/>
</dbReference>
<keyword evidence="7" id="KW-1185">Reference proteome</keyword>
<organism evidence="6 7">
    <name type="scientific">Oesophagostomum dentatum</name>
    <name type="common">Nodular worm</name>
    <dbReference type="NCBI Taxonomy" id="61180"/>
    <lineage>
        <taxon>Eukaryota</taxon>
        <taxon>Metazoa</taxon>
        <taxon>Ecdysozoa</taxon>
        <taxon>Nematoda</taxon>
        <taxon>Chromadorea</taxon>
        <taxon>Rhabditida</taxon>
        <taxon>Rhabditina</taxon>
        <taxon>Rhabditomorpha</taxon>
        <taxon>Strongyloidea</taxon>
        <taxon>Strongylidae</taxon>
        <taxon>Oesophagostomum</taxon>
    </lineage>
</organism>
<dbReference type="PANTHER" id="PTHR44590:SF4">
    <property type="entry name" value="CARBOXYLIC ESTER HYDROLASE"/>
    <property type="match status" value="1"/>
</dbReference>
<dbReference type="SUPFAM" id="SSF53474">
    <property type="entry name" value="alpha/beta-Hydrolases"/>
    <property type="match status" value="1"/>
</dbReference>
<evidence type="ECO:0000259" key="5">
    <source>
        <dbReference type="Pfam" id="PF00135"/>
    </source>
</evidence>
<gene>
    <name evidence="6" type="ORF">OESDEN_20745</name>
</gene>
<keyword evidence="3 4" id="KW-0378">Hydrolase</keyword>
<reference evidence="6 7" key="1">
    <citation type="submission" date="2014-03" db="EMBL/GenBank/DDBJ databases">
        <title>Draft genome of the hookworm Oesophagostomum dentatum.</title>
        <authorList>
            <person name="Mitreva M."/>
        </authorList>
    </citation>
    <scope>NUCLEOTIDE SEQUENCE [LARGE SCALE GENOMIC DNA]</scope>
    <source>
        <strain evidence="6 7">OD-Hann</strain>
    </source>
</reference>
<dbReference type="AlphaFoldDB" id="A0A0B1S2N2"/>
<dbReference type="PANTHER" id="PTHR44590">
    <property type="entry name" value="CARBOXYLIC ESTER HYDROLASE-RELATED"/>
    <property type="match status" value="1"/>
</dbReference>
<evidence type="ECO:0000313" key="6">
    <source>
        <dbReference type="EMBL" id="KHJ79603.1"/>
    </source>
</evidence>
<dbReference type="PROSITE" id="PS00122">
    <property type="entry name" value="CARBOXYLESTERASE_B_1"/>
    <property type="match status" value="1"/>
</dbReference>
<dbReference type="InterPro" id="IPR019826">
    <property type="entry name" value="Carboxylesterase_B_AS"/>
</dbReference>
<accession>A0A0B1S2N2</accession>
<feature type="non-terminal residue" evidence="6">
    <location>
        <position position="1"/>
    </location>
</feature>
<dbReference type="GO" id="GO:0052689">
    <property type="term" value="F:carboxylic ester hydrolase activity"/>
    <property type="evidence" value="ECO:0007669"/>
    <property type="project" value="UniProtKB-KW"/>
</dbReference>
<name>A0A0B1S2N2_OESDE</name>
<evidence type="ECO:0000313" key="7">
    <source>
        <dbReference type="Proteomes" id="UP000053660"/>
    </source>
</evidence>
<dbReference type="EC" id="3.1.1.-" evidence="4"/>
<protein>
    <recommendedName>
        <fullName evidence="4">Carboxylic ester hydrolase</fullName>
        <ecNumber evidence="4">3.1.1.-</ecNumber>
    </recommendedName>
</protein>
<feature type="domain" description="Carboxylesterase type B" evidence="5">
    <location>
        <begin position="2"/>
        <end position="400"/>
    </location>
</feature>
<dbReference type="Proteomes" id="UP000053660">
    <property type="component" value="Unassembled WGS sequence"/>
</dbReference>
<evidence type="ECO:0000256" key="1">
    <source>
        <dbReference type="ARBA" id="ARBA00005964"/>
    </source>
</evidence>
<dbReference type="Pfam" id="PF00135">
    <property type="entry name" value="COesterase"/>
    <property type="match status" value="1"/>
</dbReference>
<evidence type="ECO:0000256" key="2">
    <source>
        <dbReference type="ARBA" id="ARBA00022487"/>
    </source>
</evidence>